<dbReference type="Proteomes" id="UP000078503">
    <property type="component" value="Unassembled WGS sequence"/>
</dbReference>
<name>A0A178KNI3_9GAMM</name>
<comment type="similarity">
    <text evidence="1">Belongs to the CinA family.</text>
</comment>
<organism evidence="3 4">
    <name type="scientific">Photobacterium jeanii</name>
    <dbReference type="NCBI Taxonomy" id="858640"/>
    <lineage>
        <taxon>Bacteria</taxon>
        <taxon>Pseudomonadati</taxon>
        <taxon>Pseudomonadota</taxon>
        <taxon>Gammaproteobacteria</taxon>
        <taxon>Vibrionales</taxon>
        <taxon>Vibrionaceae</taxon>
        <taxon>Photobacterium</taxon>
    </lineage>
</organism>
<evidence type="ECO:0000313" key="3">
    <source>
        <dbReference type="EMBL" id="OAN18314.1"/>
    </source>
</evidence>
<dbReference type="InterPro" id="IPR036425">
    <property type="entry name" value="MoaB/Mog-like_dom_sf"/>
</dbReference>
<feature type="domain" description="MoaB/Mog" evidence="2">
    <location>
        <begin position="5"/>
        <end position="172"/>
    </location>
</feature>
<dbReference type="SMART" id="SM00852">
    <property type="entry name" value="MoCF_biosynth"/>
    <property type="match status" value="1"/>
</dbReference>
<evidence type="ECO:0000259" key="2">
    <source>
        <dbReference type="SMART" id="SM00852"/>
    </source>
</evidence>
<dbReference type="InterPro" id="IPR001453">
    <property type="entry name" value="MoaB/Mog_dom"/>
</dbReference>
<keyword evidence="4" id="KW-1185">Reference proteome</keyword>
<dbReference type="PIRSF" id="PIRSF006728">
    <property type="entry name" value="CinA"/>
    <property type="match status" value="1"/>
</dbReference>
<dbReference type="RefSeq" id="WP_068328733.1">
    <property type="nucleotide sequence ID" value="NZ_LVHF01000012.1"/>
</dbReference>
<dbReference type="AlphaFoldDB" id="A0A178KNI3"/>
<dbReference type="CDD" id="cd00885">
    <property type="entry name" value="cinA"/>
    <property type="match status" value="1"/>
</dbReference>
<dbReference type="PANTHER" id="PTHR13939:SF0">
    <property type="entry name" value="NMN AMIDOHYDROLASE-LIKE PROTEIN YFAY"/>
    <property type="match status" value="1"/>
</dbReference>
<dbReference type="HAMAP" id="MF_00226_B">
    <property type="entry name" value="CinA_B"/>
    <property type="match status" value="1"/>
</dbReference>
<dbReference type="STRING" id="858640.A3K86_05310"/>
<dbReference type="SUPFAM" id="SSF142433">
    <property type="entry name" value="CinA-like"/>
    <property type="match status" value="1"/>
</dbReference>
<dbReference type="NCBIfam" id="TIGR00177">
    <property type="entry name" value="molyb_syn"/>
    <property type="match status" value="1"/>
</dbReference>
<proteinExistence type="inferred from homology"/>
<gene>
    <name evidence="3" type="ORF">A3K86_05310</name>
</gene>
<dbReference type="SUPFAM" id="SSF53218">
    <property type="entry name" value="Molybdenum cofactor biosynthesis proteins"/>
    <property type="match status" value="1"/>
</dbReference>
<comment type="caution">
    <text evidence="3">The sequence shown here is derived from an EMBL/GenBank/DDBJ whole genome shotgun (WGS) entry which is preliminary data.</text>
</comment>
<dbReference type="Pfam" id="PF00994">
    <property type="entry name" value="MoCF_biosynth"/>
    <property type="match status" value="1"/>
</dbReference>
<dbReference type="EMBL" id="LVHF01000012">
    <property type="protein sequence ID" value="OAN18314.1"/>
    <property type="molecule type" value="Genomic_DNA"/>
</dbReference>
<dbReference type="OrthoDB" id="9801454at2"/>
<reference evidence="3 4" key="1">
    <citation type="submission" date="2016-03" db="EMBL/GenBank/DDBJ databases">
        <title>Photobacterium proteolyticum sp. nov. a protease producing bacterium isolated from ocean sediments of Laizhou Bay.</title>
        <authorList>
            <person name="Li Y."/>
        </authorList>
    </citation>
    <scope>NUCLEOTIDE SEQUENCE [LARGE SCALE GENOMIC DNA]</scope>
    <source>
        <strain evidence="3 4">R-40508</strain>
    </source>
</reference>
<evidence type="ECO:0000256" key="1">
    <source>
        <dbReference type="HAMAP-Rule" id="MF_00226"/>
    </source>
</evidence>
<dbReference type="NCBIfam" id="TIGR00200">
    <property type="entry name" value="cinA_nterm"/>
    <property type="match status" value="1"/>
</dbReference>
<dbReference type="InterPro" id="IPR050101">
    <property type="entry name" value="CinA"/>
</dbReference>
<sequence>MLQVAMISTGEEVLHGDITDTNAAWLSRQFFEQGFALSRRITVGDQLDTLAEELLNASLRHDVVIVNGGLGPTTDDLTAQAAAVAADVGLEQSDHWVEQMVLKYQKLGREMPHTNLKQAMLPEGAELLDNPVGTACGFAMKLNRATLYFTPGVPTEFKLMVTDEILPRLQRAHPQTQARDCHRLFTFGLSESGIGEQLSSLALPDECELGYRSSLPFIEVKLFAPQQCADAKVFYQQMAAMLGEYVVSQGQPMLASVGEQLQQQALTISISEHFTGGYLASWLQSESALRQQFAHSVVGEVKASSQSAESKGVARADIHIEIGELVAGQVSVELTTPQAVFSQKVSTKRDYGYQAHRTMIATLALDMLRRWLTSRPVYSQYSSLDTERYESGSY</sequence>
<dbReference type="PANTHER" id="PTHR13939">
    <property type="entry name" value="NICOTINAMIDE-NUCLEOTIDE AMIDOHYDROLASE PNCC"/>
    <property type="match status" value="1"/>
</dbReference>
<dbReference type="InterPro" id="IPR036653">
    <property type="entry name" value="CinA-like_C"/>
</dbReference>
<evidence type="ECO:0000313" key="4">
    <source>
        <dbReference type="Proteomes" id="UP000078503"/>
    </source>
</evidence>
<accession>A0A178KNI3</accession>
<dbReference type="Gene3D" id="3.40.980.10">
    <property type="entry name" value="MoaB/Mog-like domain"/>
    <property type="match status" value="1"/>
</dbReference>
<protein>
    <recommendedName>
        <fullName evidence="1">CinA-like protein</fullName>
    </recommendedName>
</protein>
<dbReference type="InterPro" id="IPR008135">
    <property type="entry name" value="Competence-induced_CinA"/>
</dbReference>